<protein>
    <recommendedName>
        <fullName evidence="3">Aminoglycoside phosphotransferase domain-containing protein</fullName>
    </recommendedName>
</protein>
<dbReference type="AlphaFoldDB" id="A0A2G8SUP7"/>
<dbReference type="OrthoDB" id="2968323at2759"/>
<proteinExistence type="predicted"/>
<reference evidence="1 2" key="1">
    <citation type="journal article" date="2015" name="Sci. Rep.">
        <title>Chromosome-level genome map provides insights into diverse defense mechanisms in the medicinal fungus Ganoderma sinense.</title>
        <authorList>
            <person name="Zhu Y."/>
            <person name="Xu J."/>
            <person name="Sun C."/>
            <person name="Zhou S."/>
            <person name="Xu H."/>
            <person name="Nelson D.R."/>
            <person name="Qian J."/>
            <person name="Song J."/>
            <person name="Luo H."/>
            <person name="Xiang L."/>
            <person name="Li Y."/>
            <person name="Xu Z."/>
            <person name="Ji A."/>
            <person name="Wang L."/>
            <person name="Lu S."/>
            <person name="Hayward A."/>
            <person name="Sun W."/>
            <person name="Li X."/>
            <person name="Schwartz D.C."/>
            <person name="Wang Y."/>
            <person name="Chen S."/>
        </authorList>
    </citation>
    <scope>NUCLEOTIDE SEQUENCE [LARGE SCALE GENOMIC DNA]</scope>
    <source>
        <strain evidence="1 2">ZZ0214-1</strain>
    </source>
</reference>
<dbReference type="InterPro" id="IPR051035">
    <property type="entry name" value="Mito_inheritance_9"/>
</dbReference>
<gene>
    <name evidence="1" type="ORF">GSI_01181</name>
</gene>
<dbReference type="SUPFAM" id="SSF56112">
    <property type="entry name" value="Protein kinase-like (PK-like)"/>
    <property type="match status" value="1"/>
</dbReference>
<evidence type="ECO:0000313" key="1">
    <source>
        <dbReference type="EMBL" id="PIL37487.1"/>
    </source>
</evidence>
<dbReference type="InterPro" id="IPR011009">
    <property type="entry name" value="Kinase-like_dom_sf"/>
</dbReference>
<dbReference type="EMBL" id="AYKW01000001">
    <property type="protein sequence ID" value="PIL37487.1"/>
    <property type="molecule type" value="Genomic_DNA"/>
</dbReference>
<evidence type="ECO:0000313" key="2">
    <source>
        <dbReference type="Proteomes" id="UP000230002"/>
    </source>
</evidence>
<dbReference type="PANTHER" id="PTHR36091">
    <property type="entry name" value="ALTERED INHERITANCE OF MITOCHONDRIA PROTEIN 9, MITOCHONDRIAL"/>
    <property type="match status" value="1"/>
</dbReference>
<dbReference type="Proteomes" id="UP000230002">
    <property type="component" value="Unassembled WGS sequence"/>
</dbReference>
<organism evidence="1 2">
    <name type="scientific">Ganoderma sinense ZZ0214-1</name>
    <dbReference type="NCBI Taxonomy" id="1077348"/>
    <lineage>
        <taxon>Eukaryota</taxon>
        <taxon>Fungi</taxon>
        <taxon>Dikarya</taxon>
        <taxon>Basidiomycota</taxon>
        <taxon>Agaricomycotina</taxon>
        <taxon>Agaricomycetes</taxon>
        <taxon>Polyporales</taxon>
        <taxon>Polyporaceae</taxon>
        <taxon>Ganoderma</taxon>
    </lineage>
</organism>
<dbReference type="PANTHER" id="PTHR36091:SF2">
    <property type="entry name" value="AMINOGLYCOSIDE PHOSPHOTRANSFERASE DOMAIN-CONTAINING PROTEIN"/>
    <property type="match status" value="1"/>
</dbReference>
<accession>A0A2G8SUP7</accession>
<evidence type="ECO:0008006" key="3">
    <source>
        <dbReference type="Google" id="ProtNLM"/>
    </source>
</evidence>
<keyword evidence="2" id="KW-1185">Reference proteome</keyword>
<comment type="caution">
    <text evidence="1">The sequence shown here is derived from an EMBL/GenBank/DDBJ whole genome shotgun (WGS) entry which is preliminary data.</text>
</comment>
<dbReference type="STRING" id="1077348.A0A2G8SUP7"/>
<dbReference type="GO" id="GO:0005739">
    <property type="term" value="C:mitochondrion"/>
    <property type="evidence" value="ECO:0007669"/>
    <property type="project" value="TreeGrafter"/>
</dbReference>
<name>A0A2G8SUP7_9APHY</name>
<sequence length="558" mass="62701">MAIYHPPWMKPLGRPALFKRPFSATSYASRSVDLAVSGRITTDPEDLRCHTSHRWLFDEEMQLAARYVPFNPHALESVASEAVGSRCVRMDKVREDDFNRTLLLSFENGTEAVVRFPYSLLGPTDLITASEAATTEFVRDTLHFPVPKVLAYSSPLHGTSVGAAYIITEKPRGMPLGLVTKGLQPSQRNAFVKNLCIWVGSYTAIAFTCAGSLYFAEDVKDFPHRTDIFFDGDQMPSHDPPYAIGPSVDWELWRGSRQHLDVDRGPWIGPLSTVGGMVQCQQEWLRTISSDRHPQDPAYFNEDDASPALHIEALDGVLACLPHVLPPSSKQTTYASLGPHNQLGANIHMDPSSNTVTAMADWQRATIMPYYMQNTSLLALEGPPCSNKESTSNEMQDDIFMLVELAQNVKTDPNARTLALGILRKVLELNATYAGERTNRALYRMPLRTWEYSVQLLAQQLVWLQENWRESATDGAPCPMSFPEEDRELITQDAWLFSLRMMYRLLLALRVRAGEDGRVPTEKYAEARMLSDEFAKEWDAEERGPFPFQDGARSAMNS</sequence>